<evidence type="ECO:0000256" key="1">
    <source>
        <dbReference type="ARBA" id="ARBA00006845"/>
    </source>
</evidence>
<dbReference type="EMBL" id="SJPL01000003">
    <property type="protein sequence ID" value="TWT64944.1"/>
    <property type="molecule type" value="Genomic_DNA"/>
</dbReference>
<dbReference type="SUPFAM" id="SSF52038">
    <property type="entry name" value="Barstar-related"/>
    <property type="match status" value="1"/>
</dbReference>
<proteinExistence type="inferred from homology"/>
<keyword evidence="4" id="KW-1185">Reference proteome</keyword>
<protein>
    <submittedName>
        <fullName evidence="3">Barstar (Barnase inhibitor)</fullName>
    </submittedName>
</protein>
<accession>A0A5C5XPY3</accession>
<dbReference type="OrthoDB" id="72213at2"/>
<gene>
    <name evidence="3" type="ORF">Pan14r_54460</name>
</gene>
<reference evidence="3 4" key="1">
    <citation type="submission" date="2019-02" db="EMBL/GenBank/DDBJ databases">
        <title>Deep-cultivation of Planctomycetes and their phenomic and genomic characterization uncovers novel biology.</title>
        <authorList>
            <person name="Wiegand S."/>
            <person name="Jogler M."/>
            <person name="Boedeker C."/>
            <person name="Pinto D."/>
            <person name="Vollmers J."/>
            <person name="Rivas-Marin E."/>
            <person name="Kohn T."/>
            <person name="Peeters S.H."/>
            <person name="Heuer A."/>
            <person name="Rast P."/>
            <person name="Oberbeckmann S."/>
            <person name="Bunk B."/>
            <person name="Jeske O."/>
            <person name="Meyerdierks A."/>
            <person name="Storesund J.E."/>
            <person name="Kallscheuer N."/>
            <person name="Luecker S."/>
            <person name="Lage O.M."/>
            <person name="Pohl T."/>
            <person name="Merkel B.J."/>
            <person name="Hornburger P."/>
            <person name="Mueller R.-W."/>
            <person name="Bruemmer F."/>
            <person name="Labrenz M."/>
            <person name="Spormann A.M."/>
            <person name="Op Den Camp H."/>
            <person name="Overmann J."/>
            <person name="Amann R."/>
            <person name="Jetten M.S.M."/>
            <person name="Mascher T."/>
            <person name="Medema M.H."/>
            <person name="Devos D.P."/>
            <person name="Kaster A.-K."/>
            <person name="Ovreas L."/>
            <person name="Rohde M."/>
            <person name="Galperin M.Y."/>
            <person name="Jogler C."/>
        </authorList>
    </citation>
    <scope>NUCLEOTIDE SEQUENCE [LARGE SCALE GENOMIC DNA]</scope>
    <source>
        <strain evidence="3 4">Pan14r</strain>
    </source>
</reference>
<comment type="caution">
    <text evidence="3">The sequence shown here is derived from an EMBL/GenBank/DDBJ whole genome shotgun (WGS) entry which is preliminary data.</text>
</comment>
<dbReference type="Gene3D" id="3.30.370.10">
    <property type="entry name" value="Barstar-like"/>
    <property type="match status" value="1"/>
</dbReference>
<dbReference type="RefSeq" id="WP_146441082.1">
    <property type="nucleotide sequence ID" value="NZ_SJPL01000003.1"/>
</dbReference>
<dbReference type="AlphaFoldDB" id="A0A5C5XPY3"/>
<sequence>MHKPVFEIDGRSFDSLDGFFDAFGSAVLSDTEYGRNLDAFNDVLRGGFGSPDGGFVLRWKNSDVSRDTLGWNETVRFIERKLSTCHPSNIDHVRDDLASARNRDGQTLFDIICSILRAHGPDGDESEDGVELELA</sequence>
<evidence type="ECO:0000259" key="2">
    <source>
        <dbReference type="Pfam" id="PF01337"/>
    </source>
</evidence>
<evidence type="ECO:0000313" key="3">
    <source>
        <dbReference type="EMBL" id="TWT64944.1"/>
    </source>
</evidence>
<dbReference type="Pfam" id="PF01337">
    <property type="entry name" value="Barstar"/>
    <property type="match status" value="1"/>
</dbReference>
<organism evidence="3 4">
    <name type="scientific">Crateriforma conspicua</name>
    <dbReference type="NCBI Taxonomy" id="2527996"/>
    <lineage>
        <taxon>Bacteria</taxon>
        <taxon>Pseudomonadati</taxon>
        <taxon>Planctomycetota</taxon>
        <taxon>Planctomycetia</taxon>
        <taxon>Planctomycetales</taxon>
        <taxon>Planctomycetaceae</taxon>
        <taxon>Crateriforma</taxon>
    </lineage>
</organism>
<evidence type="ECO:0000313" key="4">
    <source>
        <dbReference type="Proteomes" id="UP000317238"/>
    </source>
</evidence>
<dbReference type="InterPro" id="IPR035905">
    <property type="entry name" value="Barstar-like_sf"/>
</dbReference>
<dbReference type="Proteomes" id="UP000317238">
    <property type="component" value="Unassembled WGS sequence"/>
</dbReference>
<dbReference type="InterPro" id="IPR000468">
    <property type="entry name" value="Barstar"/>
</dbReference>
<feature type="domain" description="Barstar (barnase inhibitor)" evidence="2">
    <location>
        <begin position="5"/>
        <end position="70"/>
    </location>
</feature>
<comment type="similarity">
    <text evidence="1">Belongs to the barstar family.</text>
</comment>
<name>A0A5C5XPY3_9PLAN</name>